<organism evidence="2 3">
    <name type="scientific">Neisseria arctica</name>
    <dbReference type="NCBI Taxonomy" id="1470200"/>
    <lineage>
        <taxon>Bacteria</taxon>
        <taxon>Pseudomonadati</taxon>
        <taxon>Pseudomonadota</taxon>
        <taxon>Betaproteobacteria</taxon>
        <taxon>Neisseriales</taxon>
        <taxon>Neisseriaceae</taxon>
        <taxon>Neisseria</taxon>
    </lineage>
</organism>
<protein>
    <submittedName>
        <fullName evidence="2">Uncharacterized protein</fullName>
    </submittedName>
</protein>
<dbReference type="RefSeq" id="WP_047760455.1">
    <property type="nucleotide sequence ID" value="NZ_CP091510.1"/>
</dbReference>
<evidence type="ECO:0000256" key="1">
    <source>
        <dbReference type="SAM" id="MobiDB-lite"/>
    </source>
</evidence>
<dbReference type="PATRIC" id="fig|1470200.3.peg.1721"/>
<comment type="caution">
    <text evidence="2">The sequence shown here is derived from an EMBL/GenBank/DDBJ whole genome shotgun (WGS) entry which is preliminary data.</text>
</comment>
<accession>A0A0J0YSY9</accession>
<feature type="compositionally biased region" description="Low complexity" evidence="1">
    <location>
        <begin position="52"/>
        <end position="62"/>
    </location>
</feature>
<dbReference type="AlphaFoldDB" id="A0A0J0YSY9"/>
<proteinExistence type="predicted"/>
<name>A0A0J0YSY9_9NEIS</name>
<evidence type="ECO:0000313" key="2">
    <source>
        <dbReference type="EMBL" id="KLT73229.1"/>
    </source>
</evidence>
<reference evidence="2 3" key="1">
    <citation type="submission" date="2014-11" db="EMBL/GenBank/DDBJ databases">
        <title>Genome of a novel goose pathogen.</title>
        <authorList>
            <person name="Hansen C.M."/>
            <person name="Hueffer K."/>
            <person name="Choi S.C."/>
        </authorList>
    </citation>
    <scope>NUCLEOTIDE SEQUENCE [LARGE SCALE GENOMIC DNA]</scope>
    <source>
        <strain evidence="2 3">KH1503</strain>
    </source>
</reference>
<keyword evidence="3" id="KW-1185">Reference proteome</keyword>
<dbReference type="EMBL" id="JTDO01000004">
    <property type="protein sequence ID" value="KLT73229.1"/>
    <property type="molecule type" value="Genomic_DNA"/>
</dbReference>
<gene>
    <name evidence="2" type="ORF">PL75_03065</name>
</gene>
<dbReference type="Proteomes" id="UP000036027">
    <property type="component" value="Unassembled WGS sequence"/>
</dbReference>
<sequence>MLSNASRKAVEVIAGDVEAGARAKADGFYYQSTEQSLRQSAEQERKDSLVKAPAASADNAPAQEKPSLSDKINMLKSAAASDSITFTQTINTLGDNQAGKEMMQRADEAIKYKQQIQLQQDAQRQEMNHGMSISR</sequence>
<feature type="region of interest" description="Disordered" evidence="1">
    <location>
        <begin position="35"/>
        <end position="69"/>
    </location>
</feature>
<evidence type="ECO:0000313" key="3">
    <source>
        <dbReference type="Proteomes" id="UP000036027"/>
    </source>
</evidence>